<dbReference type="InterPro" id="IPR013022">
    <property type="entry name" value="Xyl_isomerase-like_TIM-brl"/>
</dbReference>
<dbReference type="GO" id="GO:0047444">
    <property type="term" value="F:N-acylneuraminate-9-phosphate synthase activity"/>
    <property type="evidence" value="ECO:0007669"/>
    <property type="project" value="TreeGrafter"/>
</dbReference>
<dbReference type="InterPro" id="IPR006190">
    <property type="entry name" value="SAF_AFP_Neu5Ac"/>
</dbReference>
<dbReference type="Pfam" id="PF01261">
    <property type="entry name" value="AP_endonuc_2"/>
    <property type="match status" value="1"/>
</dbReference>
<proteinExistence type="predicted"/>
<name>A0A853DK90_9MICO</name>
<dbReference type="SUPFAM" id="SSF54631">
    <property type="entry name" value="CBS-domain pair"/>
    <property type="match status" value="1"/>
</dbReference>
<dbReference type="PROSITE" id="PS50844">
    <property type="entry name" value="AFP_LIKE"/>
    <property type="match status" value="1"/>
</dbReference>
<evidence type="ECO:0000256" key="2">
    <source>
        <dbReference type="ARBA" id="ARBA00023277"/>
    </source>
</evidence>
<dbReference type="InterPro" id="IPR051690">
    <property type="entry name" value="PseI-like"/>
</dbReference>
<keyword evidence="5" id="KW-1185">Reference proteome</keyword>
<evidence type="ECO:0000313" key="5">
    <source>
        <dbReference type="Proteomes" id="UP000571817"/>
    </source>
</evidence>
<evidence type="ECO:0000256" key="1">
    <source>
        <dbReference type="ARBA" id="ARBA00023122"/>
    </source>
</evidence>
<dbReference type="InterPro" id="IPR046342">
    <property type="entry name" value="CBS_dom_sf"/>
</dbReference>
<accession>A0A853DK90</accession>
<dbReference type="InterPro" id="IPR013974">
    <property type="entry name" value="SAF"/>
</dbReference>
<dbReference type="SUPFAM" id="SSF51658">
    <property type="entry name" value="Xylose isomerase-like"/>
    <property type="match status" value="1"/>
</dbReference>
<dbReference type="Gene3D" id="3.20.20.150">
    <property type="entry name" value="Divalent-metal-dependent TIM barrel enzymes"/>
    <property type="match status" value="1"/>
</dbReference>
<dbReference type="EC" id="2.5.1.56" evidence="4"/>
<dbReference type="CDD" id="cd11615">
    <property type="entry name" value="SAF_NeuB_like"/>
    <property type="match status" value="1"/>
</dbReference>
<dbReference type="InterPro" id="IPR036732">
    <property type="entry name" value="AFP_Neu5c_C_sf"/>
</dbReference>
<keyword evidence="4" id="KW-0808">Transferase</keyword>
<protein>
    <submittedName>
        <fullName evidence="4">N-acetylneuraminate synthase</fullName>
        <ecNumber evidence="4">2.5.1.56</ecNumber>
    </submittedName>
</protein>
<dbReference type="GO" id="GO:0050462">
    <property type="term" value="F:N-acetylneuraminate synthase activity"/>
    <property type="evidence" value="ECO:0007669"/>
    <property type="project" value="UniProtKB-EC"/>
</dbReference>
<dbReference type="SUPFAM" id="SSF51269">
    <property type="entry name" value="AFP III-like domain"/>
    <property type="match status" value="1"/>
</dbReference>
<dbReference type="InterPro" id="IPR036237">
    <property type="entry name" value="Xyl_isomerase-like_sf"/>
</dbReference>
<dbReference type="Gene3D" id="3.90.1210.10">
    <property type="entry name" value="Antifreeze-like/N-acetylneuraminic acid synthase C-terminal domain"/>
    <property type="match status" value="1"/>
</dbReference>
<dbReference type="GO" id="GO:0016051">
    <property type="term" value="P:carbohydrate biosynthetic process"/>
    <property type="evidence" value="ECO:0007669"/>
    <property type="project" value="InterPro"/>
</dbReference>
<evidence type="ECO:0000259" key="3">
    <source>
        <dbReference type="PROSITE" id="PS50844"/>
    </source>
</evidence>
<dbReference type="InterPro" id="IPR013132">
    <property type="entry name" value="PseI/NeuA/B-like_N"/>
</dbReference>
<dbReference type="PANTHER" id="PTHR42966:SF3">
    <property type="entry name" value="BLR5971 PROTEIN"/>
    <property type="match status" value="1"/>
</dbReference>
<dbReference type="Proteomes" id="UP000571817">
    <property type="component" value="Unassembled WGS sequence"/>
</dbReference>
<dbReference type="PANTHER" id="PTHR42966">
    <property type="entry name" value="N-ACETYLNEURAMINATE SYNTHASE"/>
    <property type="match status" value="1"/>
</dbReference>
<dbReference type="AlphaFoldDB" id="A0A853DK90"/>
<evidence type="ECO:0000313" key="4">
    <source>
        <dbReference type="EMBL" id="NYJ75161.1"/>
    </source>
</evidence>
<keyword evidence="1" id="KW-0129">CBS domain</keyword>
<dbReference type="Gene3D" id="3.10.580.10">
    <property type="entry name" value="CBS-domain"/>
    <property type="match status" value="1"/>
</dbReference>
<dbReference type="InterPro" id="IPR057736">
    <property type="entry name" value="SAF_PseI/NeuA/NeuB"/>
</dbReference>
<comment type="caution">
    <text evidence="4">The sequence shown here is derived from an EMBL/GenBank/DDBJ whole genome shotgun (WGS) entry which is preliminary data.</text>
</comment>
<dbReference type="Gene3D" id="3.20.20.70">
    <property type="entry name" value="Aldolase class I"/>
    <property type="match status" value="1"/>
</dbReference>
<dbReference type="Pfam" id="PF08666">
    <property type="entry name" value="SAF"/>
    <property type="match status" value="1"/>
</dbReference>
<keyword evidence="2" id="KW-0119">Carbohydrate metabolism</keyword>
<dbReference type="InterPro" id="IPR013785">
    <property type="entry name" value="Aldolase_TIM"/>
</dbReference>
<dbReference type="RefSeq" id="WP_179481600.1">
    <property type="nucleotide sequence ID" value="NZ_JACCFW010000001.1"/>
</dbReference>
<dbReference type="Pfam" id="PF03102">
    <property type="entry name" value="NeuB"/>
    <property type="match status" value="1"/>
</dbReference>
<feature type="domain" description="AFP-like" evidence="3">
    <location>
        <begin position="404"/>
        <end position="462"/>
    </location>
</feature>
<gene>
    <name evidence="4" type="ORF">HNR15_002124</name>
</gene>
<sequence length="752" mass="82435">MIIERNIAPYIVFSEDPIVRALGKISDNKERIVFCVGQQGHLEGSLSDGDFRRWIVATPDADLQTPAVQVAHRDVASGRFGTPTASLRAAFRPGVTHVPLVDEQHRMIAIAIDRDDELRIGAHAIGPGHPAFLIAEIGNNHQGSVDLARQLVDLAADAGADAVKFQLRDMAALYRGPQGSTAGEDLGAQYTLDLLAKFALDFDRLSIVFDHCRDRGIDVMCTPWDSPSVKALADYGIPALKIASADLTNHALLREAAGYGLPLVLSTGMSREDEIRESAALVRSTGASFALLHCQSTYPAPFKDVNLAYMDRLAQIGQCVVGYSGHERGFHVPVAAVARGAHIVEKHFTLDRSLEGNDHKVSLLPQEFAQMVARIREVEEALGSAAPREVSTGEMMNRVNLAKSLVATRAIATGETITADAVTIKSPGRGLQPNALQQLVGRVSRRDIDEGDFFYDGDLGTAQIDRREFSFRRPWGLPVRYHDFRSLVRGSNADFVEFHFSYKDLDLDLSQIFRTNVELAAAPYAFTTHTPDLFSGDFILDLASEDPAIWERSITELQRVIDITRSLHPHFTCAQDPLIVATLGGFTADAHVDPSLRERMYARVAEGLSKVDETGVRLTAQTLPPYPWLMGGQQFHNLFLDARDTAAFAQRYDRKLTLDVSHSKLAANFAGRPFSEYVDILGPHTEHLHIVDATGVDGEGVQIADGEVDFAALATQLDQLAPHAGFIPEIWQGHVGGGEGFWVALDRLEAWF</sequence>
<reference evidence="4 5" key="1">
    <citation type="submission" date="2020-07" db="EMBL/GenBank/DDBJ databases">
        <title>Sequencing the genomes of 1000 actinobacteria strains.</title>
        <authorList>
            <person name="Klenk H.-P."/>
        </authorList>
    </citation>
    <scope>NUCLEOTIDE SEQUENCE [LARGE SCALE GENOMIC DNA]</scope>
    <source>
        <strain evidence="4 5">DSM 29531</strain>
    </source>
</reference>
<organism evidence="4 5">
    <name type="scientific">Allobranchiibius huperziae</name>
    <dbReference type="NCBI Taxonomy" id="1874116"/>
    <lineage>
        <taxon>Bacteria</taxon>
        <taxon>Bacillati</taxon>
        <taxon>Actinomycetota</taxon>
        <taxon>Actinomycetes</taxon>
        <taxon>Micrococcales</taxon>
        <taxon>Dermacoccaceae</taxon>
        <taxon>Allobranchiibius</taxon>
    </lineage>
</organism>
<dbReference type="EMBL" id="JACCFW010000001">
    <property type="protein sequence ID" value="NYJ75161.1"/>
    <property type="molecule type" value="Genomic_DNA"/>
</dbReference>
<dbReference type="SUPFAM" id="SSF51569">
    <property type="entry name" value="Aldolase"/>
    <property type="match status" value="1"/>
</dbReference>
<dbReference type="SMART" id="SM00858">
    <property type="entry name" value="SAF"/>
    <property type="match status" value="1"/>
</dbReference>